<evidence type="ECO:0000313" key="2">
    <source>
        <dbReference type="Proteomes" id="UP000887116"/>
    </source>
</evidence>
<keyword evidence="2" id="KW-1185">Reference proteome</keyword>
<comment type="caution">
    <text evidence="1">The sequence shown here is derived from an EMBL/GenBank/DDBJ whole genome shotgun (WGS) entry which is preliminary data.</text>
</comment>
<reference evidence="1" key="1">
    <citation type="submission" date="2020-07" db="EMBL/GenBank/DDBJ databases">
        <title>Multicomponent nature underlies the extraordinary mechanical properties of spider dragline silk.</title>
        <authorList>
            <person name="Kono N."/>
            <person name="Nakamura H."/>
            <person name="Mori M."/>
            <person name="Yoshida Y."/>
            <person name="Ohtoshi R."/>
            <person name="Malay A.D."/>
            <person name="Moran D.A.P."/>
            <person name="Tomita M."/>
            <person name="Numata K."/>
            <person name="Arakawa K."/>
        </authorList>
    </citation>
    <scope>NUCLEOTIDE SEQUENCE</scope>
</reference>
<gene>
    <name evidence="1" type="ORF">TNCT_218351</name>
</gene>
<sequence>MSSDVVILEVTMIQPVKLLMLSKRIVVLKSAVGAGVELTMNPYHEEHPQTITPVPLNLTAGKIHSDKSLSLDIRQIYLEKDFSLGIF</sequence>
<organism evidence="1 2">
    <name type="scientific">Trichonephila clavata</name>
    <name type="common">Joro spider</name>
    <name type="synonym">Nephila clavata</name>
    <dbReference type="NCBI Taxonomy" id="2740835"/>
    <lineage>
        <taxon>Eukaryota</taxon>
        <taxon>Metazoa</taxon>
        <taxon>Ecdysozoa</taxon>
        <taxon>Arthropoda</taxon>
        <taxon>Chelicerata</taxon>
        <taxon>Arachnida</taxon>
        <taxon>Araneae</taxon>
        <taxon>Araneomorphae</taxon>
        <taxon>Entelegynae</taxon>
        <taxon>Araneoidea</taxon>
        <taxon>Nephilidae</taxon>
        <taxon>Trichonephila</taxon>
    </lineage>
</organism>
<name>A0A8X6IDX7_TRICU</name>
<dbReference type="OrthoDB" id="10575561at2759"/>
<dbReference type="EMBL" id="BMAO01037808">
    <property type="protein sequence ID" value="GFR20314.1"/>
    <property type="molecule type" value="Genomic_DNA"/>
</dbReference>
<protein>
    <submittedName>
        <fullName evidence="1">Uncharacterized protein</fullName>
    </submittedName>
</protein>
<evidence type="ECO:0000313" key="1">
    <source>
        <dbReference type="EMBL" id="GFR20314.1"/>
    </source>
</evidence>
<accession>A0A8X6IDX7</accession>
<dbReference type="AlphaFoldDB" id="A0A8X6IDX7"/>
<proteinExistence type="predicted"/>
<dbReference type="Proteomes" id="UP000887116">
    <property type="component" value="Unassembled WGS sequence"/>
</dbReference>